<evidence type="ECO:0000313" key="2">
    <source>
        <dbReference type="Proteomes" id="UP000238916"/>
    </source>
</evidence>
<accession>A0A2U3KMR1</accession>
<dbReference type="AlphaFoldDB" id="A0A2U3KMR1"/>
<gene>
    <name evidence="1" type="ORF">SBF1_2380001</name>
</gene>
<dbReference type="Proteomes" id="UP000238916">
    <property type="component" value="Unassembled WGS sequence"/>
</dbReference>
<sequence>MTQRSVLTTQSKLTVQAPGFGERGARQSAILGALAAVHIRWPWMAECP</sequence>
<proteinExistence type="predicted"/>
<dbReference type="EMBL" id="OMOF01000155">
    <property type="protein sequence ID" value="SPF40953.1"/>
    <property type="molecule type" value="Genomic_DNA"/>
</dbReference>
<organism evidence="1 2">
    <name type="scientific">Candidatus Desulfosporosinus infrequens</name>
    <dbReference type="NCBI Taxonomy" id="2043169"/>
    <lineage>
        <taxon>Bacteria</taxon>
        <taxon>Bacillati</taxon>
        <taxon>Bacillota</taxon>
        <taxon>Clostridia</taxon>
        <taxon>Eubacteriales</taxon>
        <taxon>Desulfitobacteriaceae</taxon>
        <taxon>Desulfosporosinus</taxon>
    </lineage>
</organism>
<name>A0A2U3KMR1_9FIRM</name>
<evidence type="ECO:0000313" key="1">
    <source>
        <dbReference type="EMBL" id="SPF40953.1"/>
    </source>
</evidence>
<protein>
    <submittedName>
        <fullName evidence="1">Uncharacterized protein</fullName>
    </submittedName>
</protein>
<reference evidence="2" key="1">
    <citation type="submission" date="2018-02" db="EMBL/GenBank/DDBJ databases">
        <authorList>
            <person name="Hausmann B."/>
        </authorList>
    </citation>
    <scope>NUCLEOTIDE SEQUENCE [LARGE SCALE GENOMIC DNA]</scope>
    <source>
        <strain evidence="2">Peat soil MAG SbF1</strain>
    </source>
</reference>